<accession>A0A151MEF4</accession>
<evidence type="ECO:0000313" key="2">
    <source>
        <dbReference type="Proteomes" id="UP000050525"/>
    </source>
</evidence>
<sequence>MNCRCGITIPCGCFKWEPAVTWKLGATPEDLKDPRVVPGRNGTVQGSFGTAPGTELKPPDLKCSKHISGQAHKLSEEASGRAVIICFA</sequence>
<reference evidence="1 2" key="1">
    <citation type="journal article" date="2012" name="Genome Biol.">
        <title>Sequencing three crocodilian genomes to illuminate the evolution of archosaurs and amniotes.</title>
        <authorList>
            <person name="St John J.A."/>
            <person name="Braun E.L."/>
            <person name="Isberg S.R."/>
            <person name="Miles L.G."/>
            <person name="Chong A.Y."/>
            <person name="Gongora J."/>
            <person name="Dalzell P."/>
            <person name="Moran C."/>
            <person name="Bed'hom B."/>
            <person name="Abzhanov A."/>
            <person name="Burgess S.C."/>
            <person name="Cooksey A.M."/>
            <person name="Castoe T.A."/>
            <person name="Crawford N.G."/>
            <person name="Densmore L.D."/>
            <person name="Drew J.C."/>
            <person name="Edwards S.V."/>
            <person name="Faircloth B.C."/>
            <person name="Fujita M.K."/>
            <person name="Greenwold M.J."/>
            <person name="Hoffmann F.G."/>
            <person name="Howard J.M."/>
            <person name="Iguchi T."/>
            <person name="Janes D.E."/>
            <person name="Khan S.Y."/>
            <person name="Kohno S."/>
            <person name="de Koning A.J."/>
            <person name="Lance S.L."/>
            <person name="McCarthy F.M."/>
            <person name="McCormack J.E."/>
            <person name="Merchant M.E."/>
            <person name="Peterson D.G."/>
            <person name="Pollock D.D."/>
            <person name="Pourmand N."/>
            <person name="Raney B.J."/>
            <person name="Roessler K.A."/>
            <person name="Sanford J.R."/>
            <person name="Sawyer R.H."/>
            <person name="Schmidt C.J."/>
            <person name="Triplett E.W."/>
            <person name="Tuberville T.D."/>
            <person name="Venegas-Anaya M."/>
            <person name="Howard J.T."/>
            <person name="Jarvis E.D."/>
            <person name="Guillette L.J.Jr."/>
            <person name="Glenn T.C."/>
            <person name="Green R.E."/>
            <person name="Ray D.A."/>
        </authorList>
    </citation>
    <scope>NUCLEOTIDE SEQUENCE [LARGE SCALE GENOMIC DNA]</scope>
    <source>
        <strain evidence="1">KSC_2009_1</strain>
    </source>
</reference>
<dbReference type="Proteomes" id="UP000050525">
    <property type="component" value="Unassembled WGS sequence"/>
</dbReference>
<keyword evidence="2" id="KW-1185">Reference proteome</keyword>
<proteinExistence type="predicted"/>
<protein>
    <submittedName>
        <fullName evidence="1">Uncharacterized protein</fullName>
    </submittedName>
</protein>
<evidence type="ECO:0000313" key="1">
    <source>
        <dbReference type="EMBL" id="KYO22885.1"/>
    </source>
</evidence>
<gene>
    <name evidence="1" type="ORF">Y1Q_0010930</name>
</gene>
<comment type="caution">
    <text evidence="1">The sequence shown here is derived from an EMBL/GenBank/DDBJ whole genome shotgun (WGS) entry which is preliminary data.</text>
</comment>
<dbReference type="EMBL" id="AKHW03006228">
    <property type="protein sequence ID" value="KYO22885.1"/>
    <property type="molecule type" value="Genomic_DNA"/>
</dbReference>
<dbReference type="AlphaFoldDB" id="A0A151MEF4"/>
<organism evidence="1 2">
    <name type="scientific">Alligator mississippiensis</name>
    <name type="common">American alligator</name>
    <dbReference type="NCBI Taxonomy" id="8496"/>
    <lineage>
        <taxon>Eukaryota</taxon>
        <taxon>Metazoa</taxon>
        <taxon>Chordata</taxon>
        <taxon>Craniata</taxon>
        <taxon>Vertebrata</taxon>
        <taxon>Euteleostomi</taxon>
        <taxon>Archelosauria</taxon>
        <taxon>Archosauria</taxon>
        <taxon>Crocodylia</taxon>
        <taxon>Alligatoridae</taxon>
        <taxon>Alligatorinae</taxon>
        <taxon>Alligator</taxon>
    </lineage>
</organism>
<name>A0A151MEF4_ALLMI</name>